<dbReference type="CDD" id="cd03426">
    <property type="entry name" value="NUDIX_CoAse_Nudt7"/>
    <property type="match status" value="1"/>
</dbReference>
<gene>
    <name evidence="8" type="ORF">BDQ12DRAFT_698012</name>
</gene>
<evidence type="ECO:0000256" key="6">
    <source>
        <dbReference type="ARBA" id="ARBA00023211"/>
    </source>
</evidence>
<dbReference type="PANTHER" id="PTHR12992:SF24">
    <property type="entry name" value="PEROXISOMAL COENZYME A DIPHOSPHATASE NUDT7"/>
    <property type="match status" value="1"/>
</dbReference>
<dbReference type="EMBL" id="ML213598">
    <property type="protein sequence ID" value="TFK39964.1"/>
    <property type="molecule type" value="Genomic_DNA"/>
</dbReference>
<name>A0A5C3M3H2_9AGAR</name>
<evidence type="ECO:0000259" key="7">
    <source>
        <dbReference type="PROSITE" id="PS51462"/>
    </source>
</evidence>
<evidence type="ECO:0000313" key="9">
    <source>
        <dbReference type="Proteomes" id="UP000308652"/>
    </source>
</evidence>
<dbReference type="SUPFAM" id="SSF55811">
    <property type="entry name" value="Nudix"/>
    <property type="match status" value="1"/>
</dbReference>
<comment type="cofactor">
    <cofactor evidence="2">
        <name>Mg(2+)</name>
        <dbReference type="ChEBI" id="CHEBI:18420"/>
    </cofactor>
</comment>
<dbReference type="InterPro" id="IPR045121">
    <property type="entry name" value="CoAse"/>
</dbReference>
<dbReference type="GO" id="GO:0046872">
    <property type="term" value="F:metal ion binding"/>
    <property type="evidence" value="ECO:0007669"/>
    <property type="project" value="UniProtKB-KW"/>
</dbReference>
<dbReference type="PROSITE" id="PS51462">
    <property type="entry name" value="NUDIX"/>
    <property type="match status" value="1"/>
</dbReference>
<protein>
    <submittedName>
        <fullName evidence="8">NUDIX hydrolase domain-like protein</fullName>
    </submittedName>
</protein>
<reference evidence="8 9" key="1">
    <citation type="journal article" date="2019" name="Nat. Ecol. Evol.">
        <title>Megaphylogeny resolves global patterns of mushroom evolution.</title>
        <authorList>
            <person name="Varga T."/>
            <person name="Krizsan K."/>
            <person name="Foldi C."/>
            <person name="Dima B."/>
            <person name="Sanchez-Garcia M."/>
            <person name="Sanchez-Ramirez S."/>
            <person name="Szollosi G.J."/>
            <person name="Szarkandi J.G."/>
            <person name="Papp V."/>
            <person name="Albert L."/>
            <person name="Andreopoulos W."/>
            <person name="Angelini C."/>
            <person name="Antonin V."/>
            <person name="Barry K.W."/>
            <person name="Bougher N.L."/>
            <person name="Buchanan P."/>
            <person name="Buyck B."/>
            <person name="Bense V."/>
            <person name="Catcheside P."/>
            <person name="Chovatia M."/>
            <person name="Cooper J."/>
            <person name="Damon W."/>
            <person name="Desjardin D."/>
            <person name="Finy P."/>
            <person name="Geml J."/>
            <person name="Haridas S."/>
            <person name="Hughes K."/>
            <person name="Justo A."/>
            <person name="Karasinski D."/>
            <person name="Kautmanova I."/>
            <person name="Kiss B."/>
            <person name="Kocsube S."/>
            <person name="Kotiranta H."/>
            <person name="LaButti K.M."/>
            <person name="Lechner B.E."/>
            <person name="Liimatainen K."/>
            <person name="Lipzen A."/>
            <person name="Lukacs Z."/>
            <person name="Mihaltcheva S."/>
            <person name="Morgado L.N."/>
            <person name="Niskanen T."/>
            <person name="Noordeloos M.E."/>
            <person name="Ohm R.A."/>
            <person name="Ortiz-Santana B."/>
            <person name="Ovrebo C."/>
            <person name="Racz N."/>
            <person name="Riley R."/>
            <person name="Savchenko A."/>
            <person name="Shiryaev A."/>
            <person name="Soop K."/>
            <person name="Spirin V."/>
            <person name="Szebenyi C."/>
            <person name="Tomsovsky M."/>
            <person name="Tulloss R.E."/>
            <person name="Uehling J."/>
            <person name="Grigoriev I.V."/>
            <person name="Vagvolgyi C."/>
            <person name="Papp T."/>
            <person name="Martin F.M."/>
            <person name="Miettinen O."/>
            <person name="Hibbett D.S."/>
            <person name="Nagy L.G."/>
        </authorList>
    </citation>
    <scope>NUCLEOTIDE SEQUENCE [LARGE SCALE GENOMIC DNA]</scope>
    <source>
        <strain evidence="8 9">CBS 166.37</strain>
    </source>
</reference>
<proteinExistence type="predicted"/>
<dbReference type="Gene3D" id="3.90.79.10">
    <property type="entry name" value="Nucleoside Triphosphate Pyrophosphohydrolase"/>
    <property type="match status" value="1"/>
</dbReference>
<keyword evidence="5" id="KW-0460">Magnesium</keyword>
<dbReference type="OrthoDB" id="206213at2759"/>
<dbReference type="GO" id="GO:0010945">
    <property type="term" value="F:coenzyme A diphosphatase activity"/>
    <property type="evidence" value="ECO:0007669"/>
    <property type="project" value="InterPro"/>
</dbReference>
<dbReference type="Proteomes" id="UP000308652">
    <property type="component" value="Unassembled WGS sequence"/>
</dbReference>
<keyword evidence="9" id="KW-1185">Reference proteome</keyword>
<evidence type="ECO:0000313" key="8">
    <source>
        <dbReference type="EMBL" id="TFK39964.1"/>
    </source>
</evidence>
<dbReference type="InterPro" id="IPR000086">
    <property type="entry name" value="NUDIX_hydrolase_dom"/>
</dbReference>
<organism evidence="8 9">
    <name type="scientific">Crucibulum laeve</name>
    <dbReference type="NCBI Taxonomy" id="68775"/>
    <lineage>
        <taxon>Eukaryota</taxon>
        <taxon>Fungi</taxon>
        <taxon>Dikarya</taxon>
        <taxon>Basidiomycota</taxon>
        <taxon>Agaricomycotina</taxon>
        <taxon>Agaricomycetes</taxon>
        <taxon>Agaricomycetidae</taxon>
        <taxon>Agaricales</taxon>
        <taxon>Agaricineae</taxon>
        <taxon>Nidulariaceae</taxon>
        <taxon>Crucibulum</taxon>
    </lineage>
</organism>
<comment type="cofactor">
    <cofactor evidence="1">
        <name>Mn(2+)</name>
        <dbReference type="ChEBI" id="CHEBI:29035"/>
    </cofactor>
</comment>
<dbReference type="AlphaFoldDB" id="A0A5C3M3H2"/>
<evidence type="ECO:0000256" key="1">
    <source>
        <dbReference type="ARBA" id="ARBA00001936"/>
    </source>
</evidence>
<keyword evidence="6" id="KW-0464">Manganese</keyword>
<evidence type="ECO:0000256" key="3">
    <source>
        <dbReference type="ARBA" id="ARBA00022723"/>
    </source>
</evidence>
<dbReference type="InterPro" id="IPR015797">
    <property type="entry name" value="NUDIX_hydrolase-like_dom_sf"/>
</dbReference>
<dbReference type="STRING" id="68775.A0A5C3M3H2"/>
<keyword evidence="3" id="KW-0479">Metal-binding</keyword>
<evidence type="ECO:0000256" key="5">
    <source>
        <dbReference type="ARBA" id="ARBA00022842"/>
    </source>
</evidence>
<dbReference type="PANTHER" id="PTHR12992">
    <property type="entry name" value="NUDIX HYDROLASE"/>
    <property type="match status" value="1"/>
</dbReference>
<feature type="domain" description="Nudix hydrolase" evidence="7">
    <location>
        <begin position="52"/>
        <end position="206"/>
    </location>
</feature>
<sequence>MLPHPHRVPHAFNTSFILPLTKPITPNTLKCLRDVLKRASPPPSPTADPTTKTHNAAVLIPFCNVADQPGILLEVRGKSLRSHSGEVSFPGGRVDDTDPSFLSAALRETHEELGVISNRVNVLGEMGPPEKNLRGDMLVWPFVGFIHAASGEQPKSDDEPFPSLDMEVLRREVSQLEVDTVFHLPLSALTSPLRMRSYLFRGRRPYWAIEVTDLVQKDGVAVDIIPPEDALIELDDEVGAGRGGRVEIWGLTGWYLSMLMRTLNVY</sequence>
<evidence type="ECO:0000256" key="4">
    <source>
        <dbReference type="ARBA" id="ARBA00022801"/>
    </source>
</evidence>
<accession>A0A5C3M3H2</accession>
<evidence type="ECO:0000256" key="2">
    <source>
        <dbReference type="ARBA" id="ARBA00001946"/>
    </source>
</evidence>
<keyword evidence="4 8" id="KW-0378">Hydrolase</keyword>
<dbReference type="GO" id="GO:0015938">
    <property type="term" value="P:coenzyme A catabolic process"/>
    <property type="evidence" value="ECO:0007669"/>
    <property type="project" value="TreeGrafter"/>
</dbReference>
<dbReference type="Pfam" id="PF00293">
    <property type="entry name" value="NUDIX"/>
    <property type="match status" value="1"/>
</dbReference>